<evidence type="ECO:0000313" key="2">
    <source>
        <dbReference type="EMBL" id="TKA29371.1"/>
    </source>
</evidence>
<accession>A0A4U0U2Y4</accession>
<evidence type="ECO:0000313" key="3">
    <source>
        <dbReference type="Proteomes" id="UP000310066"/>
    </source>
</evidence>
<name>A0A4U0U2Y4_9PEZI</name>
<dbReference type="EMBL" id="NAJP01000110">
    <property type="protein sequence ID" value="TKA29371.1"/>
    <property type="molecule type" value="Genomic_DNA"/>
</dbReference>
<proteinExistence type="predicted"/>
<gene>
    <name evidence="2" type="ORF">B0A54_16879</name>
</gene>
<dbReference type="STRING" id="329885.A0A4U0U2Y4"/>
<dbReference type="Proteomes" id="UP000310066">
    <property type="component" value="Unassembled WGS sequence"/>
</dbReference>
<dbReference type="OrthoDB" id="6339427at2759"/>
<organism evidence="2 3">
    <name type="scientific">Friedmanniomyces endolithicus</name>
    <dbReference type="NCBI Taxonomy" id="329885"/>
    <lineage>
        <taxon>Eukaryota</taxon>
        <taxon>Fungi</taxon>
        <taxon>Dikarya</taxon>
        <taxon>Ascomycota</taxon>
        <taxon>Pezizomycotina</taxon>
        <taxon>Dothideomycetes</taxon>
        <taxon>Dothideomycetidae</taxon>
        <taxon>Mycosphaerellales</taxon>
        <taxon>Teratosphaeriaceae</taxon>
        <taxon>Friedmanniomyces</taxon>
    </lineage>
</organism>
<feature type="region of interest" description="Disordered" evidence="1">
    <location>
        <begin position="1"/>
        <end position="27"/>
    </location>
</feature>
<protein>
    <submittedName>
        <fullName evidence="2">Uncharacterized protein</fullName>
    </submittedName>
</protein>
<dbReference type="AlphaFoldDB" id="A0A4U0U2Y4"/>
<reference evidence="2 3" key="1">
    <citation type="submission" date="2017-03" db="EMBL/GenBank/DDBJ databases">
        <title>Genomes of endolithic fungi from Antarctica.</title>
        <authorList>
            <person name="Coleine C."/>
            <person name="Masonjones S."/>
            <person name="Stajich J.E."/>
        </authorList>
    </citation>
    <scope>NUCLEOTIDE SEQUENCE [LARGE SCALE GENOMIC DNA]</scope>
    <source>
        <strain evidence="2 3">CCFEE 5311</strain>
    </source>
</reference>
<sequence>MASNHNEVDHVTYRHGRNTENALSNDGDSMAGVPDDIFDANDQGLVDSPQLLRLRPEEVDSLTKHFVRKYHLKNYEDLFIKAGKILRDPEASMSVPHLTDEEKTALKHETSSGFWRQPKQLQVTIITLCVAAVVQGCTSSGESIFIKSAG</sequence>
<comment type="caution">
    <text evidence="2">The sequence shown here is derived from an EMBL/GenBank/DDBJ whole genome shotgun (WGS) entry which is preliminary data.</text>
</comment>
<feature type="compositionally biased region" description="Basic and acidic residues" evidence="1">
    <location>
        <begin position="1"/>
        <end position="12"/>
    </location>
</feature>
<evidence type="ECO:0000256" key="1">
    <source>
        <dbReference type="SAM" id="MobiDB-lite"/>
    </source>
</evidence>